<keyword evidence="2" id="KW-0342">GTP-binding</keyword>
<dbReference type="InterPro" id="IPR050227">
    <property type="entry name" value="Rab"/>
</dbReference>
<evidence type="ECO:0000256" key="2">
    <source>
        <dbReference type="ARBA" id="ARBA00023134"/>
    </source>
</evidence>
<keyword evidence="5" id="KW-1185">Reference proteome</keyword>
<dbReference type="AlphaFoldDB" id="A0A8D2IX45"/>
<dbReference type="NCBIfam" id="TIGR00231">
    <property type="entry name" value="small_GTP"/>
    <property type="match status" value="1"/>
</dbReference>
<feature type="compositionally biased region" description="Gly residues" evidence="3">
    <location>
        <begin position="157"/>
        <end position="168"/>
    </location>
</feature>
<dbReference type="SUPFAM" id="SSF52540">
    <property type="entry name" value="P-loop containing nucleoside triphosphate hydrolases"/>
    <property type="match status" value="1"/>
</dbReference>
<dbReference type="SMART" id="SM00173">
    <property type="entry name" value="RAS"/>
    <property type="match status" value="1"/>
</dbReference>
<dbReference type="SMART" id="SM00174">
    <property type="entry name" value="RHO"/>
    <property type="match status" value="1"/>
</dbReference>
<dbReference type="PANTHER" id="PTHR47977">
    <property type="entry name" value="RAS-RELATED PROTEIN RAB"/>
    <property type="match status" value="1"/>
</dbReference>
<accession>A0A8D2IX45</accession>
<sequence length="168" mass="18238">PSALNSDDYLFKLLLIGDSGVGKSCLLLRFADDTYTDSYISTIGVDFKIRTIELEGRTIKLQIWDTAGQERFRTITSSYYRGAHGIIVVYDVTDQEYADSLGVPFLETSAKTATNVEQAFLTMAAEIKNRVSSGPTQNDSHKSSLHIQSGPLRQEGSGQGEDGGGGCC</sequence>
<dbReference type="Pfam" id="PF00071">
    <property type="entry name" value="Ras"/>
    <property type="match status" value="1"/>
</dbReference>
<gene>
    <name evidence="4" type="primary">LOC123026175</name>
</gene>
<evidence type="ECO:0000313" key="4">
    <source>
        <dbReference type="Ensembl" id="ENSVKKP00000000675.1"/>
    </source>
</evidence>
<dbReference type="GO" id="GO:0003924">
    <property type="term" value="F:GTPase activity"/>
    <property type="evidence" value="ECO:0007669"/>
    <property type="project" value="InterPro"/>
</dbReference>
<evidence type="ECO:0000313" key="5">
    <source>
        <dbReference type="Proteomes" id="UP000694545"/>
    </source>
</evidence>
<dbReference type="InterPro" id="IPR005225">
    <property type="entry name" value="Small_GTP-bd"/>
</dbReference>
<dbReference type="InterPro" id="IPR027417">
    <property type="entry name" value="P-loop_NTPase"/>
</dbReference>
<dbReference type="SMART" id="SM00175">
    <property type="entry name" value="RAB"/>
    <property type="match status" value="1"/>
</dbReference>
<evidence type="ECO:0000256" key="3">
    <source>
        <dbReference type="SAM" id="MobiDB-lite"/>
    </source>
</evidence>
<name>A0A8D2IX45_VARKO</name>
<feature type="region of interest" description="Disordered" evidence="3">
    <location>
        <begin position="131"/>
        <end position="168"/>
    </location>
</feature>
<dbReference type="PROSITE" id="PS51421">
    <property type="entry name" value="RAS"/>
    <property type="match status" value="1"/>
</dbReference>
<dbReference type="PRINTS" id="PR00449">
    <property type="entry name" value="RASTRNSFRMNG"/>
</dbReference>
<proteinExistence type="predicted"/>
<dbReference type="Ensembl" id="ENSVKKT00000000703.1">
    <property type="protein sequence ID" value="ENSVKKP00000000675.1"/>
    <property type="gene ID" value="ENSVKKG00000000487.1"/>
</dbReference>
<protein>
    <submittedName>
        <fullName evidence="4">Uncharacterized protein</fullName>
    </submittedName>
</protein>
<organism evidence="4 5">
    <name type="scientific">Varanus komodoensis</name>
    <name type="common">Komodo dragon</name>
    <dbReference type="NCBI Taxonomy" id="61221"/>
    <lineage>
        <taxon>Eukaryota</taxon>
        <taxon>Metazoa</taxon>
        <taxon>Chordata</taxon>
        <taxon>Craniata</taxon>
        <taxon>Vertebrata</taxon>
        <taxon>Euteleostomi</taxon>
        <taxon>Lepidosauria</taxon>
        <taxon>Squamata</taxon>
        <taxon>Bifurcata</taxon>
        <taxon>Unidentata</taxon>
        <taxon>Episquamata</taxon>
        <taxon>Toxicofera</taxon>
        <taxon>Anguimorpha</taxon>
        <taxon>Paleoanguimorpha</taxon>
        <taxon>Varanoidea</taxon>
        <taxon>Varanidae</taxon>
        <taxon>Varanus</taxon>
    </lineage>
</organism>
<evidence type="ECO:0000256" key="1">
    <source>
        <dbReference type="ARBA" id="ARBA00022741"/>
    </source>
</evidence>
<dbReference type="Gene3D" id="3.40.50.300">
    <property type="entry name" value="P-loop containing nucleotide triphosphate hydrolases"/>
    <property type="match status" value="2"/>
</dbReference>
<dbReference type="Proteomes" id="UP000694545">
    <property type="component" value="Unplaced"/>
</dbReference>
<dbReference type="PROSITE" id="PS51419">
    <property type="entry name" value="RAB"/>
    <property type="match status" value="1"/>
</dbReference>
<dbReference type="GO" id="GO:0005525">
    <property type="term" value="F:GTP binding"/>
    <property type="evidence" value="ECO:0007669"/>
    <property type="project" value="UniProtKB-KW"/>
</dbReference>
<dbReference type="FunFam" id="3.40.50.300:FF:001447">
    <property type="entry name" value="Ras-related protein Rab-1B"/>
    <property type="match status" value="1"/>
</dbReference>
<reference evidence="4" key="1">
    <citation type="submission" date="2025-08" db="UniProtKB">
        <authorList>
            <consortium name="Ensembl"/>
        </authorList>
    </citation>
    <scope>IDENTIFICATION</scope>
</reference>
<keyword evidence="1" id="KW-0547">Nucleotide-binding</keyword>
<reference evidence="4" key="2">
    <citation type="submission" date="2025-09" db="UniProtKB">
        <authorList>
            <consortium name="Ensembl"/>
        </authorList>
    </citation>
    <scope>IDENTIFICATION</scope>
</reference>
<dbReference type="InterPro" id="IPR001806">
    <property type="entry name" value="Small_GTPase"/>
</dbReference>